<dbReference type="OrthoDB" id="329835at2759"/>
<dbReference type="EMBL" id="SKBQ01000109">
    <property type="protein sequence ID" value="TPX18780.1"/>
    <property type="molecule type" value="Genomic_DNA"/>
</dbReference>
<dbReference type="Proteomes" id="UP000319257">
    <property type="component" value="Unassembled WGS sequence"/>
</dbReference>
<dbReference type="InterPro" id="IPR049900">
    <property type="entry name" value="PKS_mFAS_DH"/>
</dbReference>
<dbReference type="InterPro" id="IPR032088">
    <property type="entry name" value="SAT"/>
</dbReference>
<dbReference type="Gene3D" id="1.10.1200.10">
    <property type="entry name" value="ACP-like"/>
    <property type="match status" value="2"/>
</dbReference>
<evidence type="ECO:0000256" key="4">
    <source>
        <dbReference type="PROSITE-ProRule" id="PRU01363"/>
    </source>
</evidence>
<dbReference type="SMART" id="SM00823">
    <property type="entry name" value="PKS_PP"/>
    <property type="match status" value="2"/>
</dbReference>
<feature type="domain" description="PKS/mFAS DH" evidence="8">
    <location>
        <begin position="1298"/>
        <end position="1606"/>
    </location>
</feature>
<evidence type="ECO:0000256" key="3">
    <source>
        <dbReference type="ARBA" id="ARBA00022679"/>
    </source>
</evidence>
<dbReference type="Pfam" id="PF00975">
    <property type="entry name" value="Thioesterase"/>
    <property type="match status" value="1"/>
</dbReference>
<keyword evidence="3" id="KW-0808">Transferase</keyword>
<keyword evidence="1" id="KW-0596">Phosphopantetheine</keyword>
<dbReference type="PANTHER" id="PTHR43775">
    <property type="entry name" value="FATTY ACID SYNTHASE"/>
    <property type="match status" value="1"/>
</dbReference>
<dbReference type="Gene3D" id="3.40.366.10">
    <property type="entry name" value="Malonyl-Coenzyme A Acyl Carrier Protein, domain 2"/>
    <property type="match status" value="2"/>
</dbReference>
<comment type="caution">
    <text evidence="9">The sequence shown here is derived from an EMBL/GenBank/DDBJ whole genome shotgun (WGS) entry which is preliminary data.</text>
</comment>
<dbReference type="InterPro" id="IPR016035">
    <property type="entry name" value="Acyl_Trfase/lysoPLipase"/>
</dbReference>
<dbReference type="InterPro" id="IPR020841">
    <property type="entry name" value="PKS_Beta-ketoAc_synthase_dom"/>
</dbReference>
<dbReference type="PROSITE" id="PS00606">
    <property type="entry name" value="KS3_1"/>
    <property type="match status" value="1"/>
</dbReference>
<accession>A0A507BPT5</accession>
<dbReference type="GO" id="GO:0004315">
    <property type="term" value="F:3-oxoacyl-[acyl-carrier-protein] synthase activity"/>
    <property type="evidence" value="ECO:0007669"/>
    <property type="project" value="InterPro"/>
</dbReference>
<dbReference type="InterPro" id="IPR016039">
    <property type="entry name" value="Thiolase-like"/>
</dbReference>
<dbReference type="SUPFAM" id="SSF55048">
    <property type="entry name" value="Probable ACP-binding domain of malonyl-CoA ACP transacylase"/>
    <property type="match status" value="1"/>
</dbReference>
<dbReference type="InterPro" id="IPR030918">
    <property type="entry name" value="PT_fungal_PKS"/>
</dbReference>
<dbReference type="GO" id="GO:0004312">
    <property type="term" value="F:fatty acid synthase activity"/>
    <property type="evidence" value="ECO:0007669"/>
    <property type="project" value="TreeGrafter"/>
</dbReference>
<dbReference type="Pfam" id="PF00698">
    <property type="entry name" value="Acyl_transf_1"/>
    <property type="match status" value="1"/>
</dbReference>
<dbReference type="InterPro" id="IPR001227">
    <property type="entry name" value="Ac_transferase_dom_sf"/>
</dbReference>
<feature type="active site" description="Proton donor; for dehydratase activity" evidence="4">
    <location>
        <position position="1517"/>
    </location>
</feature>
<dbReference type="InterPro" id="IPR014031">
    <property type="entry name" value="Ketoacyl_synth_C"/>
</dbReference>
<dbReference type="FunFam" id="3.40.50.1820:FF:000116">
    <property type="entry name" value="Sterigmatocystin biosynthesis polyketide synthase"/>
    <property type="match status" value="1"/>
</dbReference>
<name>A0A507BPT5_9PEZI</name>
<feature type="domain" description="Ketosynthase family 3 (KS3)" evidence="7">
    <location>
        <begin position="376"/>
        <end position="810"/>
    </location>
</feature>
<evidence type="ECO:0000259" key="8">
    <source>
        <dbReference type="PROSITE" id="PS52019"/>
    </source>
</evidence>
<feature type="compositionally biased region" description="Low complexity" evidence="5">
    <location>
        <begin position="1916"/>
        <end position="1929"/>
    </location>
</feature>
<dbReference type="SUPFAM" id="SSF53901">
    <property type="entry name" value="Thiolase-like"/>
    <property type="match status" value="1"/>
</dbReference>
<evidence type="ECO:0000313" key="10">
    <source>
        <dbReference type="Proteomes" id="UP000319257"/>
    </source>
</evidence>
<sequence length="2215" mass="243540">MSLKNRIFLFGDQSQETTTKIRALLSAKGDPLLTSFLEKCFDVIRTETGRLPLSEREVLPRFHNIADILARQKEGVLSPAFQTALATIYQLGSFIRELGRPGVAYPLPDQTHLLGLCTGALAAAAVASCKSITDLIPVAVQSVSIAFRLGLLVVEVSHRIEPKCSASWSLIFPGLDSGSVGAALKEFSVGYPPQSAPWISAYLPNGTAVSGPPNVISKLRQFGIFKGVRPVEIPVRVPGHAGHLFTSEDIDQILEATPQEPWATTYRSQIPMISPVTGRLMPATDFRTQVELCLQDILMVALRWDNINEEFPQHLKSLGISEIELVPIMTAMDQTLHQVLRGHGENGVPTFSNVEISYFDRDTPHTQINMSGRPDLSKLAIVGFSGRFPDAKDPDEFWEILRNGTDTVRRVPSERYNIDTHMSTDGKKNTGEVQWGCFIPDAAYFDARFFSISPKEAPQVDPAQRIALMTTYEAMERAGIVPGTTPSTKTDRIGVYHGVTSNDYMETNTSQCIDTHFIVGGNRAFIPGRINFCFEFCGPSYSVDTACSSSLAAMHLACNALWRGDIDTAVCGGTNLINNPDGHTGLDRGFFLSKTGNCKTFDDGADGYCRGEGVVTVIIKRLEDALEDNDPILAVIKGTATNHSAESDSITRPHAPTQEVLFDKLLNATGTEANELNYIEMHGTGTQVGDAVEMESVLSVFGPDPSSPKARRQDSPLFLGAAKANIGHGEGVSGVTSVAKVLLMFEKGKIPPHCGIKTKINHNYPLDLAQRNVHIALKETPWTRNRQRQRKVLINNFSAAGGNTALLLEDAPERSLGDGKDPDPATSYLLAISAKSAKSLKGNLQSMLKYISAVRDKNEAFTLARLCYTTTARRLHHMHRVMVRGSTVEEIRANLESAIARGEGLTRIKAPPKIIFTFTGQGSQYLGMGRQLYETFSKFRTDIRRFDQIARGQGFSSFQHVYTAQEGDEGNFSPQVLQLAICCLQIALARLWMSWGIIPKAVVGHSLGEYAALNIANVLSDSDTIYLVGSRAELLQEQCRVGTHAMIAVKASMLRIQDILSGVKFQVACINGPADIVLGGPVQQVMAMQERFAAEGVKNTILETPYAFHTSQVFSILGDFEALCGAVTFHKPSLPIMSPLLGEVVIESNVIGPKYLARHCRETVNIYEALLAGQNQNIFNEKSAFMEIGPNPVVSGMVKATLGQSWTTLVTLQKSKDMWQNITAAMQTLYTQSIDFRWQEYHKDFKESQVVLQLPAYNWDLKEYWIPYENDWCILKGAPDPNAPRLPTMPTVECTTIHKLVEESSTGSQATLVVETDFSREDLNSIAKGHMVNKIPLTTPSVYAEIGLSLGKYILSRFQPTMSQMLVDVSELAVEKAMIPHSKGSQIMHTSASVDWTANTARLHFRSIDKNGKVTTEHGECLLRFTDDKRRAEFQRRVPEVLARIQHLRDGISTGASLRLNQTYGYKMISCLASFHPDYKAIDEVILDSSTLEACSTCSFGQVQSKGIFSTHPAYIDVMTQTAGFVMNAKETTDLDSEVYVNHGWKSLQIFEELVPDKAYTTYVKMAQSKTDLSLWEGDTIMMDGDKVVGFFENVSLRWISRKVFHMVLQASDPTKQTGMKSIGPETLGNRAGPAMSNLKAERAKPCDDATKTSNQPRLVESHSVLGVKTKPEGEVTVVEIIPKGSKKTSSKSSMMEPALNIISEETGISAFDLTDDSVFSDIGVDSLLSMVITSRFREELGLDLDLEFSLFLDLPTVKRLRDFIEGPEDLTSDDDSIQVLGPEDSAVGDPPVIVEHVEVPEPKAAIPATTYVDGAISQDVFFNSLGIIAEESGLSVNDLTDDTNFQEIGVDSLLSMVITSRFREELGLDLDLEFSLFLDLPTVKHLRDFLLPENPATFHSDTPESRTEKETGYEDSGSSTPDTGGSDADFSEIIAQSRPSAYCRPATSVILQGLPTHTVKTLFLFPDGGGSSSSYEPLPRLTSSTAIIGFNCPYARDPENLRCNIEDLMASYMAELRTRQPKGPYYLGGWSSGGIFAFLATQRLLAAGQEVRSLIILDSPVPRVMDKLPVEFYEYCDSLGLFGYSMGSSGEETPSWLIPHFNASVEVLHGCTFPPIDMPSSNMPEVSIVWAGESVLKNADESLLSRVTRGKSKGIHFLIEPRTDFGPAGWETMLPGAKIRTTVIEDANHFSMMQKPFIQQVGQFIDECMARTKT</sequence>
<dbReference type="Pfam" id="PF00550">
    <property type="entry name" value="PP-binding"/>
    <property type="match status" value="2"/>
</dbReference>
<dbReference type="GeneID" id="41978976"/>
<dbReference type="SUPFAM" id="SSF52151">
    <property type="entry name" value="FabD/lysophospholipase-like"/>
    <property type="match status" value="1"/>
</dbReference>
<keyword evidence="10" id="KW-1185">Reference proteome</keyword>
<evidence type="ECO:0008006" key="11">
    <source>
        <dbReference type="Google" id="ProtNLM"/>
    </source>
</evidence>
<dbReference type="FunFam" id="3.10.129.110:FF:000001">
    <property type="entry name" value="Sterigmatocystin biosynthesis polyketide synthase"/>
    <property type="match status" value="1"/>
</dbReference>
<dbReference type="GO" id="GO:0031177">
    <property type="term" value="F:phosphopantetheine binding"/>
    <property type="evidence" value="ECO:0007669"/>
    <property type="project" value="InterPro"/>
</dbReference>
<dbReference type="CDD" id="cd00833">
    <property type="entry name" value="PKS"/>
    <property type="match status" value="1"/>
</dbReference>
<dbReference type="PROSITE" id="PS50075">
    <property type="entry name" value="CARRIER"/>
    <property type="match status" value="2"/>
</dbReference>
<feature type="region of interest" description="N-terminal hotdog fold" evidence="4">
    <location>
        <begin position="1298"/>
        <end position="1430"/>
    </location>
</feature>
<dbReference type="SMART" id="SM00825">
    <property type="entry name" value="PKS_KS"/>
    <property type="match status" value="1"/>
</dbReference>
<dbReference type="STRING" id="1093900.A0A507BPT5"/>
<gene>
    <name evidence="9" type="ORF">E0L32_011529</name>
</gene>
<dbReference type="InterPro" id="IPR009081">
    <property type="entry name" value="PP-bd_ACP"/>
</dbReference>
<dbReference type="PROSITE" id="PS52004">
    <property type="entry name" value="KS3_2"/>
    <property type="match status" value="1"/>
</dbReference>
<dbReference type="GO" id="GO:0006633">
    <property type="term" value="P:fatty acid biosynthetic process"/>
    <property type="evidence" value="ECO:0007669"/>
    <property type="project" value="InterPro"/>
</dbReference>
<feature type="domain" description="Carrier" evidence="6">
    <location>
        <begin position="1690"/>
        <end position="1769"/>
    </location>
</feature>
<dbReference type="FunFam" id="1.10.1200.10:FF:000011">
    <property type="entry name" value="Sterigmatocystin biosynthesis polyketide synthase"/>
    <property type="match status" value="2"/>
</dbReference>
<evidence type="ECO:0000256" key="1">
    <source>
        <dbReference type="ARBA" id="ARBA00022450"/>
    </source>
</evidence>
<dbReference type="PROSITE" id="PS52019">
    <property type="entry name" value="PKS_MFAS_DH"/>
    <property type="match status" value="1"/>
</dbReference>
<dbReference type="Pfam" id="PF00109">
    <property type="entry name" value="ketoacyl-synt"/>
    <property type="match status" value="1"/>
</dbReference>
<feature type="compositionally biased region" description="Basic and acidic residues" evidence="5">
    <location>
        <begin position="1902"/>
        <end position="1913"/>
    </location>
</feature>
<dbReference type="GO" id="GO:0044550">
    <property type="term" value="P:secondary metabolite biosynthetic process"/>
    <property type="evidence" value="ECO:0007669"/>
    <property type="project" value="TreeGrafter"/>
</dbReference>
<keyword evidence="2" id="KW-0597">Phosphoprotein</keyword>
<dbReference type="Pfam" id="PF02801">
    <property type="entry name" value="Ketoacyl-synt_C"/>
    <property type="match status" value="1"/>
</dbReference>
<proteinExistence type="predicted"/>
<feature type="active site" description="Proton acceptor; for dehydratase activity" evidence="4">
    <location>
        <position position="1330"/>
    </location>
</feature>
<evidence type="ECO:0000259" key="7">
    <source>
        <dbReference type="PROSITE" id="PS52004"/>
    </source>
</evidence>
<dbReference type="Gene3D" id="3.40.50.1820">
    <property type="entry name" value="alpha/beta hydrolase"/>
    <property type="match status" value="1"/>
</dbReference>
<dbReference type="SUPFAM" id="SSF53474">
    <property type="entry name" value="alpha/beta-Hydrolases"/>
    <property type="match status" value="1"/>
</dbReference>
<dbReference type="InterPro" id="IPR018201">
    <property type="entry name" value="Ketoacyl_synth_AS"/>
</dbReference>
<organism evidence="9 10">
    <name type="scientific">Thyridium curvatum</name>
    <dbReference type="NCBI Taxonomy" id="1093900"/>
    <lineage>
        <taxon>Eukaryota</taxon>
        <taxon>Fungi</taxon>
        <taxon>Dikarya</taxon>
        <taxon>Ascomycota</taxon>
        <taxon>Pezizomycotina</taxon>
        <taxon>Sordariomycetes</taxon>
        <taxon>Sordariomycetidae</taxon>
        <taxon>Thyridiales</taxon>
        <taxon>Thyridiaceae</taxon>
        <taxon>Thyridium</taxon>
    </lineage>
</organism>
<protein>
    <recommendedName>
        <fullName evidence="11">Polyketide synthase</fullName>
    </recommendedName>
</protein>
<feature type="region of interest" description="C-terminal hotdog fold" evidence="4">
    <location>
        <begin position="1453"/>
        <end position="1606"/>
    </location>
</feature>
<evidence type="ECO:0000259" key="6">
    <source>
        <dbReference type="PROSITE" id="PS50075"/>
    </source>
</evidence>
<dbReference type="SUPFAM" id="SSF47336">
    <property type="entry name" value="ACP-like"/>
    <property type="match status" value="2"/>
</dbReference>
<reference evidence="9 10" key="1">
    <citation type="submission" date="2019-06" db="EMBL/GenBank/DDBJ databases">
        <title>Draft genome sequence of the filamentous fungus Phialemoniopsis curvata isolated from diesel fuel.</title>
        <authorList>
            <person name="Varaljay V.A."/>
            <person name="Lyon W.J."/>
            <person name="Crouch A.L."/>
            <person name="Drake C.E."/>
            <person name="Hollomon J.M."/>
            <person name="Nadeau L.J."/>
            <person name="Nunn H.S."/>
            <person name="Stevenson B.S."/>
            <person name="Bojanowski C.L."/>
            <person name="Crookes-Goodson W.J."/>
        </authorList>
    </citation>
    <scope>NUCLEOTIDE SEQUENCE [LARGE SCALE GENOMIC DNA]</scope>
    <source>
        <strain evidence="9 10">D216</strain>
    </source>
</reference>
<dbReference type="InterPro" id="IPR016036">
    <property type="entry name" value="Malonyl_transacylase_ACP-bd"/>
</dbReference>
<evidence type="ECO:0000256" key="5">
    <source>
        <dbReference type="SAM" id="MobiDB-lite"/>
    </source>
</evidence>
<dbReference type="Gene3D" id="3.40.47.10">
    <property type="match status" value="1"/>
</dbReference>
<dbReference type="InterPro" id="IPR029058">
    <property type="entry name" value="AB_hydrolase_fold"/>
</dbReference>
<dbReference type="Pfam" id="PF16073">
    <property type="entry name" value="SAT"/>
    <property type="match status" value="1"/>
</dbReference>
<dbReference type="InterPro" id="IPR001031">
    <property type="entry name" value="Thioesterase"/>
</dbReference>
<dbReference type="Gene3D" id="3.30.70.3290">
    <property type="match status" value="1"/>
</dbReference>
<dbReference type="SMART" id="SM00827">
    <property type="entry name" value="PKS_AT"/>
    <property type="match status" value="1"/>
</dbReference>
<evidence type="ECO:0000256" key="2">
    <source>
        <dbReference type="ARBA" id="ARBA00022553"/>
    </source>
</evidence>
<dbReference type="InterPro" id="IPR050091">
    <property type="entry name" value="PKS_NRPS_Biosynth_Enz"/>
</dbReference>
<dbReference type="InParanoid" id="A0A507BPT5"/>
<dbReference type="InterPro" id="IPR042104">
    <property type="entry name" value="PKS_dehydratase_sf"/>
</dbReference>
<dbReference type="Pfam" id="PF22621">
    <property type="entry name" value="CurL-like_PKS_C"/>
    <property type="match status" value="1"/>
</dbReference>
<dbReference type="PANTHER" id="PTHR43775:SF40">
    <property type="entry name" value="NORSOLORINIC ACID SYNTHASE STCA"/>
    <property type="match status" value="1"/>
</dbReference>
<dbReference type="InterPro" id="IPR020806">
    <property type="entry name" value="PKS_PP-bd"/>
</dbReference>
<dbReference type="Gene3D" id="3.10.129.110">
    <property type="entry name" value="Polyketide synthase dehydratase"/>
    <property type="match status" value="1"/>
</dbReference>
<dbReference type="InterPro" id="IPR036736">
    <property type="entry name" value="ACP-like_sf"/>
</dbReference>
<evidence type="ECO:0000313" key="9">
    <source>
        <dbReference type="EMBL" id="TPX18780.1"/>
    </source>
</evidence>
<dbReference type="NCBIfam" id="TIGR04532">
    <property type="entry name" value="PT_fungal_PKS"/>
    <property type="match status" value="1"/>
</dbReference>
<dbReference type="InterPro" id="IPR014043">
    <property type="entry name" value="Acyl_transferase_dom"/>
</dbReference>
<dbReference type="InterPro" id="IPR014030">
    <property type="entry name" value="Ketoacyl_synth_N"/>
</dbReference>
<feature type="region of interest" description="Disordered" evidence="5">
    <location>
        <begin position="1896"/>
        <end position="1930"/>
    </location>
</feature>
<dbReference type="RefSeq" id="XP_031000491.1">
    <property type="nucleotide sequence ID" value="XM_031134268.1"/>
</dbReference>
<feature type="domain" description="Carrier" evidence="6">
    <location>
        <begin position="1819"/>
        <end position="1895"/>
    </location>
</feature>